<comment type="caution">
    <text evidence="1">The sequence shown here is derived from an EMBL/GenBank/DDBJ whole genome shotgun (WGS) entry which is preliminary data.</text>
</comment>
<evidence type="ECO:0000313" key="1">
    <source>
        <dbReference type="EMBL" id="KAL1207452.1"/>
    </source>
</evidence>
<gene>
    <name evidence="1" type="ORF">V5N11_007045</name>
</gene>
<organism evidence="1 2">
    <name type="scientific">Cardamine amara subsp. amara</name>
    <dbReference type="NCBI Taxonomy" id="228776"/>
    <lineage>
        <taxon>Eukaryota</taxon>
        <taxon>Viridiplantae</taxon>
        <taxon>Streptophyta</taxon>
        <taxon>Embryophyta</taxon>
        <taxon>Tracheophyta</taxon>
        <taxon>Spermatophyta</taxon>
        <taxon>Magnoliopsida</taxon>
        <taxon>eudicotyledons</taxon>
        <taxon>Gunneridae</taxon>
        <taxon>Pentapetalae</taxon>
        <taxon>rosids</taxon>
        <taxon>malvids</taxon>
        <taxon>Brassicales</taxon>
        <taxon>Brassicaceae</taxon>
        <taxon>Cardamineae</taxon>
        <taxon>Cardamine</taxon>
    </lineage>
</organism>
<reference evidence="1 2" key="1">
    <citation type="submission" date="2024-04" db="EMBL/GenBank/DDBJ databases">
        <title>Genome assembly C_amara_ONT_v2.</title>
        <authorList>
            <person name="Yant L."/>
            <person name="Moore C."/>
            <person name="Slenker M."/>
        </authorList>
    </citation>
    <scope>NUCLEOTIDE SEQUENCE [LARGE SCALE GENOMIC DNA]</scope>
    <source>
        <tissue evidence="1">Leaf</tissue>
    </source>
</reference>
<protein>
    <submittedName>
        <fullName evidence="1">Uncharacterized protein</fullName>
    </submittedName>
</protein>
<dbReference type="Proteomes" id="UP001558713">
    <property type="component" value="Unassembled WGS sequence"/>
</dbReference>
<dbReference type="PANTHER" id="PTHR35046:SF9">
    <property type="entry name" value="RNA-DIRECTED DNA POLYMERASE"/>
    <property type="match status" value="1"/>
</dbReference>
<dbReference type="EMBL" id="JBANAX010000476">
    <property type="protein sequence ID" value="KAL1207452.1"/>
    <property type="molecule type" value="Genomic_DNA"/>
</dbReference>
<dbReference type="AlphaFoldDB" id="A0ABD1AL03"/>
<sequence>MVNKLGVSIKKHQNPYDIQWLNDMGEMRVKHQVEVLIAIGKYEDEILCDVLPMKSGHILLGRPWQSDRRVLHDGFTNRHTFEFKGRKTTLVPLPPHEVYLDQIQLNGQQGQGKKSSLFAMAE</sequence>
<dbReference type="CDD" id="cd00303">
    <property type="entry name" value="retropepsin_like"/>
    <property type="match status" value="1"/>
</dbReference>
<dbReference type="PANTHER" id="PTHR35046">
    <property type="entry name" value="ZINC KNUCKLE (CCHC-TYPE) FAMILY PROTEIN"/>
    <property type="match status" value="1"/>
</dbReference>
<evidence type="ECO:0000313" key="2">
    <source>
        <dbReference type="Proteomes" id="UP001558713"/>
    </source>
</evidence>
<accession>A0ABD1AL03</accession>
<name>A0ABD1AL03_CARAN</name>
<keyword evidence="2" id="KW-1185">Reference proteome</keyword>
<proteinExistence type="predicted"/>